<evidence type="ECO:0000313" key="1">
    <source>
        <dbReference type="EnsemblPlants" id="QL05p074806:mrna:CDS:1"/>
    </source>
</evidence>
<dbReference type="Proteomes" id="UP000594261">
    <property type="component" value="Chromosome 5"/>
</dbReference>
<dbReference type="OMA" id="WKENKSH"/>
<name>A0A7N2LTG8_QUELO</name>
<reference evidence="1" key="2">
    <citation type="submission" date="2021-01" db="UniProtKB">
        <authorList>
            <consortium name="EnsemblPlants"/>
        </authorList>
    </citation>
    <scope>IDENTIFICATION</scope>
</reference>
<dbReference type="AlphaFoldDB" id="A0A7N2LTG8"/>
<dbReference type="InParanoid" id="A0A7N2LTG8"/>
<dbReference type="Gramene" id="QL05p074806:mrna">
    <property type="protein sequence ID" value="QL05p074806:mrna:CDS:1"/>
    <property type="gene ID" value="QL05p074806"/>
</dbReference>
<protein>
    <recommendedName>
        <fullName evidence="3">Reverse transcriptase</fullName>
    </recommendedName>
</protein>
<proteinExistence type="predicted"/>
<organism evidence="1 2">
    <name type="scientific">Quercus lobata</name>
    <name type="common">Valley oak</name>
    <dbReference type="NCBI Taxonomy" id="97700"/>
    <lineage>
        <taxon>Eukaryota</taxon>
        <taxon>Viridiplantae</taxon>
        <taxon>Streptophyta</taxon>
        <taxon>Embryophyta</taxon>
        <taxon>Tracheophyta</taxon>
        <taxon>Spermatophyta</taxon>
        <taxon>Magnoliopsida</taxon>
        <taxon>eudicotyledons</taxon>
        <taxon>Gunneridae</taxon>
        <taxon>Pentapetalae</taxon>
        <taxon>rosids</taxon>
        <taxon>fabids</taxon>
        <taxon>Fagales</taxon>
        <taxon>Fagaceae</taxon>
        <taxon>Quercus</taxon>
    </lineage>
</organism>
<sequence>MGFRDIHAFNLALLAKQAWKLINQNHSLYFRVYKARYFTNCSFMEVWQSLLAVRDILKEGAQWKVGDGQSISVSAHRWLSHKPIFLGEQQHNLMVKDLIDAHSVQWDREKIHDLFAHRTRMEILSIPLQSNPTRDVLVWKENKSHSLSVKSAYQVAIRLQEQNWVTCCGSALLQETYGPYVRGKSRNAQTKPMTSSCCSKRWYRDSLWRN</sequence>
<keyword evidence="2" id="KW-1185">Reference proteome</keyword>
<dbReference type="EMBL" id="LRBV02000005">
    <property type="status" value="NOT_ANNOTATED_CDS"/>
    <property type="molecule type" value="Genomic_DNA"/>
</dbReference>
<reference evidence="1 2" key="1">
    <citation type="journal article" date="2016" name="G3 (Bethesda)">
        <title>First Draft Assembly and Annotation of the Genome of a California Endemic Oak Quercus lobata Nee (Fagaceae).</title>
        <authorList>
            <person name="Sork V.L."/>
            <person name="Fitz-Gibbon S.T."/>
            <person name="Puiu D."/>
            <person name="Crepeau M."/>
            <person name="Gugger P.F."/>
            <person name="Sherman R."/>
            <person name="Stevens K."/>
            <person name="Langley C.H."/>
            <person name="Pellegrini M."/>
            <person name="Salzberg S.L."/>
        </authorList>
    </citation>
    <scope>NUCLEOTIDE SEQUENCE [LARGE SCALE GENOMIC DNA]</scope>
    <source>
        <strain evidence="1 2">cv. SW786</strain>
    </source>
</reference>
<dbReference type="EnsemblPlants" id="QL05p074806:mrna">
    <property type="protein sequence ID" value="QL05p074806:mrna:CDS:1"/>
    <property type="gene ID" value="QL05p074806"/>
</dbReference>
<evidence type="ECO:0008006" key="3">
    <source>
        <dbReference type="Google" id="ProtNLM"/>
    </source>
</evidence>
<accession>A0A7N2LTG8</accession>
<evidence type="ECO:0000313" key="2">
    <source>
        <dbReference type="Proteomes" id="UP000594261"/>
    </source>
</evidence>